<name>A0AA95JBR3_9BACL</name>
<dbReference type="SMART" id="SM00736">
    <property type="entry name" value="CADG"/>
    <property type="match status" value="3"/>
</dbReference>
<dbReference type="InterPro" id="IPR015919">
    <property type="entry name" value="Cadherin-like_sf"/>
</dbReference>
<gene>
    <name evidence="2" type="ORF">P0Y55_17810</name>
</gene>
<dbReference type="GO" id="GO:0016020">
    <property type="term" value="C:membrane"/>
    <property type="evidence" value="ECO:0007669"/>
    <property type="project" value="InterPro"/>
</dbReference>
<dbReference type="Pfam" id="PF17963">
    <property type="entry name" value="Big_9"/>
    <property type="match status" value="1"/>
</dbReference>
<sequence length="1113" mass="118216">MKNKWIKALSTAIILTTVTNPSLVSAETIKVPYRTTFVDMEQISEEKQAAIVEAARQGLLTGDEKGMFRPVDALTRQELAVLLARSLQLDTQAAPSNTRLEAGTGEWALPYIEAVRKAGLMIGDGKGNFHPKDPVSREELAAIFVRAVNGEGTHGGNAVVVNDIGSTSAWAKDMVSSAVRLGLIDAQQDGAFQPKAIVQRQDIAAFLLDIFQSKVQQATITRVDGDVVIIDDKPHLITPALKRLIGDNNADVLVGAVLTFKSKNRSLNDLEELEIVQSGSGDKPVVLDLSGTSFGGVLRVSGTHVTIKGDGNTRIERLEPMDNALDLQLTNVIVETLVLSNNVAPSDIIRNYNEIKAQFGQVIGGKKEAPAPTTPVTNVPPPVNHAPVVNLDWSVSPMTVGLNAAIDLSSLFTDEDGDTLSYTITALSSSIATVASGGTTSMPTIHPVASGTANFKVDVSDGKGHVVSTFFNVTVMNVPNQPPVGIDIPDQSLESGTSAKQIDLSLYFSDPEHEVLTYTATVQNGALATAVVSGDKLNITPVAEGITTIEVMATDPKGATASKTIALTVTPANKPPIGLDIPDQSLEAGTSAKEIDLSSYFSDPEHEVLTYTTTVQNGALATASVTGDKLSITPLAEGATTINVTAMDSKGATASKTIALTVTPANKPPVGLNIPDQSLESGTSAKQIDLSLYFSDPENEMLTYTATVQNGALATASVTGDKLSITPVAEGITTIEVAATDPKGAYTSRTVNLTVTAASVTPPADNKPPSVVASIQTQLLSPGYTNPRTYDLSQLFEDPEGDAMTYTAVVSDPGVALATVNGSVITLSPGTAGHTGSVTVTITASDSNGGSTTYNLTVLSVQLVDKGFVEITTKVGVPSLTYDLKSLFPGQTNFNVYFATPDQTLTSPTPLSGTVWTGTPMNVDYWIVGADNKAVLLRVNVEAQVSGEAYFAQYIDGGYYNKTFQIRNPFFGTAQRFTGYSIEVYHYNPGTNTITSATTDVFQMPVQNIMDLEYVNVIDRAFYDYFDLINTPYYNIELNLNDPGKNMIAIVLKHNGTVVDVLGDPTSHDEFMPNGGTIIRKAAIFSGSAKFSETGEWNVYAKGTYQYYNQRTP</sequence>
<accession>A0AA95JBR3</accession>
<evidence type="ECO:0000313" key="2">
    <source>
        <dbReference type="EMBL" id="WEK54366.1"/>
    </source>
</evidence>
<dbReference type="EMBL" id="CP119317">
    <property type="protein sequence ID" value="WEK54366.1"/>
    <property type="molecule type" value="Genomic_DNA"/>
</dbReference>
<reference evidence="2" key="1">
    <citation type="submission" date="2023-03" db="EMBL/GenBank/DDBJ databases">
        <title>Andean soil-derived lignocellulolytic bacterial consortium as a source of novel taxa and putative plastic-active enzymes.</title>
        <authorList>
            <person name="Diaz-Garcia L."/>
            <person name="Chuvochina M."/>
            <person name="Feuerriegel G."/>
            <person name="Bunk B."/>
            <person name="Sproer C."/>
            <person name="Streit W.R."/>
            <person name="Rodriguez L.M."/>
            <person name="Overmann J."/>
            <person name="Jimenez D.J."/>
        </authorList>
    </citation>
    <scope>NUCLEOTIDE SEQUENCE</scope>
    <source>
        <strain evidence="2">MAG 2441</strain>
    </source>
</reference>
<dbReference type="InterPro" id="IPR013783">
    <property type="entry name" value="Ig-like_fold"/>
</dbReference>
<keyword evidence="3" id="KW-1185">Reference proteome</keyword>
<organism evidence="2 3">
    <name type="scientific">Candidatus Cohnella colombiensis</name>
    <dbReference type="NCBI Taxonomy" id="3121368"/>
    <lineage>
        <taxon>Bacteria</taxon>
        <taxon>Bacillati</taxon>
        <taxon>Bacillota</taxon>
        <taxon>Bacilli</taxon>
        <taxon>Bacillales</taxon>
        <taxon>Paenibacillaceae</taxon>
        <taxon>Cohnella</taxon>
    </lineage>
</organism>
<evidence type="ECO:0000313" key="3">
    <source>
        <dbReference type="Proteomes" id="UP001178662"/>
    </source>
</evidence>
<dbReference type="GO" id="GO:0005509">
    <property type="term" value="F:calcium ion binding"/>
    <property type="evidence" value="ECO:0007669"/>
    <property type="project" value="InterPro"/>
</dbReference>
<evidence type="ECO:0000259" key="1">
    <source>
        <dbReference type="PROSITE" id="PS51272"/>
    </source>
</evidence>
<proteinExistence type="predicted"/>
<dbReference type="PROSITE" id="PS51272">
    <property type="entry name" value="SLH"/>
    <property type="match status" value="2"/>
</dbReference>
<dbReference type="InterPro" id="IPR006644">
    <property type="entry name" value="Cadg"/>
</dbReference>
<dbReference type="InterPro" id="IPR001119">
    <property type="entry name" value="SLH_dom"/>
</dbReference>
<dbReference type="Pfam" id="PF00395">
    <property type="entry name" value="SLH"/>
    <property type="match status" value="3"/>
</dbReference>
<feature type="domain" description="SLH" evidence="1">
    <location>
        <begin position="34"/>
        <end position="94"/>
    </location>
</feature>
<dbReference type="Gene3D" id="2.60.40.10">
    <property type="entry name" value="Immunoglobulins"/>
    <property type="match status" value="5"/>
</dbReference>
<dbReference type="AlphaFoldDB" id="A0AA95JBR3"/>
<protein>
    <submittedName>
        <fullName evidence="2">S-layer homology domain-containing protein</fullName>
    </submittedName>
</protein>
<feature type="domain" description="SLH" evidence="1">
    <location>
        <begin position="95"/>
        <end position="158"/>
    </location>
</feature>
<dbReference type="SUPFAM" id="SSF49313">
    <property type="entry name" value="Cadherin-like"/>
    <property type="match status" value="1"/>
</dbReference>
<dbReference type="Proteomes" id="UP001178662">
    <property type="component" value="Chromosome"/>
</dbReference>